<accession>A0A7C9MGZ4</accession>
<keyword evidence="5" id="KW-1185">Reference proteome</keyword>
<keyword evidence="1" id="KW-0732">Signal</keyword>
<evidence type="ECO:0000259" key="3">
    <source>
        <dbReference type="Pfam" id="PF06863"/>
    </source>
</evidence>
<organism evidence="4 5">
    <name type="scientific">Solidesulfovibrio aerotolerans</name>
    <dbReference type="NCBI Taxonomy" id="295255"/>
    <lineage>
        <taxon>Bacteria</taxon>
        <taxon>Pseudomonadati</taxon>
        <taxon>Thermodesulfobacteriota</taxon>
        <taxon>Desulfovibrionia</taxon>
        <taxon>Desulfovibrionales</taxon>
        <taxon>Desulfovibrionaceae</taxon>
        <taxon>Solidesulfovibrio</taxon>
    </lineage>
</organism>
<gene>
    <name evidence="4" type="ORF">GTA51_03835</name>
</gene>
<evidence type="ECO:0000313" key="5">
    <source>
        <dbReference type="Proteomes" id="UP000482487"/>
    </source>
</evidence>
<evidence type="ECO:0000259" key="2">
    <source>
        <dbReference type="Pfam" id="PF06742"/>
    </source>
</evidence>
<dbReference type="InterPro" id="IPR037049">
    <property type="entry name" value="DUF1214_C_sf"/>
</dbReference>
<dbReference type="Pfam" id="PF06863">
    <property type="entry name" value="DUF1254"/>
    <property type="match status" value="1"/>
</dbReference>
<dbReference type="OrthoDB" id="547269at2"/>
<dbReference type="InterPro" id="IPR037050">
    <property type="entry name" value="DUF1254_sf"/>
</dbReference>
<dbReference type="PANTHER" id="PTHR36509:SF2">
    <property type="entry name" value="BLL3101 PROTEIN"/>
    <property type="match status" value="1"/>
</dbReference>
<dbReference type="SUPFAM" id="SSF160935">
    <property type="entry name" value="VPA0735-like"/>
    <property type="match status" value="1"/>
</dbReference>
<dbReference type="RefSeq" id="WP_160958842.1">
    <property type="nucleotide sequence ID" value="NZ_WVUD01000004.1"/>
</dbReference>
<feature type="signal peptide" evidence="1">
    <location>
        <begin position="1"/>
        <end position="26"/>
    </location>
</feature>
<reference evidence="4 5" key="1">
    <citation type="submission" date="2020-01" db="EMBL/GenBank/DDBJ databases">
        <title>Genome sequence of Desulfovibrio aerotolerans DSM 16695(T).</title>
        <authorList>
            <person name="Karnachuk O."/>
            <person name="Avakyan M."/>
            <person name="Mardanov A."/>
            <person name="Kadnikov V."/>
            <person name="Ravin N."/>
        </authorList>
    </citation>
    <scope>NUCLEOTIDE SEQUENCE [LARGE SCALE GENOMIC DNA]</scope>
    <source>
        <strain evidence="4 5">DSM 16695</strain>
    </source>
</reference>
<dbReference type="AlphaFoldDB" id="A0A7C9MGZ4"/>
<feature type="chain" id="PRO_5028912251" evidence="1">
    <location>
        <begin position="27"/>
        <end position="473"/>
    </location>
</feature>
<dbReference type="Gene3D" id="2.60.40.1610">
    <property type="entry name" value="Domain of unknown function DUF1254"/>
    <property type="match status" value="1"/>
</dbReference>
<protein>
    <submittedName>
        <fullName evidence="4">DUF1254 domain-containing protein</fullName>
    </submittedName>
</protein>
<dbReference type="InterPro" id="IPR010621">
    <property type="entry name" value="DUF1214"/>
</dbReference>
<dbReference type="Pfam" id="PF06742">
    <property type="entry name" value="DUF1214"/>
    <property type="match status" value="1"/>
</dbReference>
<feature type="domain" description="DUF1254" evidence="3">
    <location>
        <begin position="75"/>
        <end position="205"/>
    </location>
</feature>
<name>A0A7C9MGZ4_9BACT</name>
<dbReference type="Proteomes" id="UP000482487">
    <property type="component" value="Unassembled WGS sequence"/>
</dbReference>
<sequence>MKASFIKTLVLTLALLQYASPEAAFAQIASKPTLQEAKQIALDAYIFGYPLITMEMTKRVMTNVREPEGTRAPMGQLVRMRAYPDAAFRDVTAPNADTLYTTTWLDVGKEPWILSLPDMHDRYALFPMLDGWTEVFQAPGKRTTGTGPQQYAITGPGWKGKLPKGIKEYKSPTSVVWLLGRIYCTGTPQDYAAVHAIQDAVSVVPLHAYGKPYTPTPGTVDTTIDMKTPVRDQVNALDSAAYFNLLAALMKDNPAAPNDAPMLKKMARLGIVPGKPFDPKKLTPEVQQALAAIPKAGFETIMAHFKSAGTDENGWVFATKTGLYGTDYLQRALITAIGLGANRPQDAVYPTSEADAQGKPYDGSAKYVLHFDKGLLPPVEGFWSLTMYNAEYFFVANPLNRYTLSARNDLTKNADGSVDLYLQNENPGPEKASNWLPTPTGRFIPMLRLYWPKETPPSIIDGTWKIPAIQKVP</sequence>
<dbReference type="InterPro" id="IPR010679">
    <property type="entry name" value="DUF1254"/>
</dbReference>
<dbReference type="PANTHER" id="PTHR36509">
    <property type="entry name" value="BLL3101 PROTEIN"/>
    <property type="match status" value="1"/>
</dbReference>
<comment type="caution">
    <text evidence="4">The sequence shown here is derived from an EMBL/GenBank/DDBJ whole genome shotgun (WGS) entry which is preliminary data.</text>
</comment>
<dbReference type="Gene3D" id="1.10.3360.10">
    <property type="entry name" value="VPA0735-like domain"/>
    <property type="match status" value="1"/>
</dbReference>
<feature type="domain" description="DUF1214" evidence="2">
    <location>
        <begin position="346"/>
        <end position="454"/>
    </location>
</feature>
<evidence type="ECO:0000256" key="1">
    <source>
        <dbReference type="SAM" id="SignalP"/>
    </source>
</evidence>
<evidence type="ECO:0000313" key="4">
    <source>
        <dbReference type="EMBL" id="MYL82268.1"/>
    </source>
</evidence>
<proteinExistence type="predicted"/>
<dbReference type="Gene3D" id="2.60.120.600">
    <property type="entry name" value="Domain of unknown function DUF1214, C-terminal domain"/>
    <property type="match status" value="1"/>
</dbReference>
<dbReference type="EMBL" id="WVUD01000004">
    <property type="protein sequence ID" value="MYL82268.1"/>
    <property type="molecule type" value="Genomic_DNA"/>
</dbReference>